<reference evidence="1 2" key="1">
    <citation type="submission" date="2023-10" db="EMBL/GenBank/DDBJ databases">
        <title>Glaciecola aquimarina strain GGW-M5 nov., isolated from a coastal seawater.</title>
        <authorList>
            <person name="Bayburt H."/>
            <person name="Kim J.M."/>
            <person name="Choi B.J."/>
            <person name="Jeon C.O."/>
        </authorList>
    </citation>
    <scope>NUCLEOTIDE SEQUENCE [LARGE SCALE GENOMIC DNA]</scope>
    <source>
        <strain evidence="1 2">KCTC 32108</strain>
    </source>
</reference>
<proteinExistence type="predicted"/>
<protein>
    <submittedName>
        <fullName evidence="1">Uncharacterized protein</fullName>
    </submittedName>
</protein>
<evidence type="ECO:0000313" key="1">
    <source>
        <dbReference type="EMBL" id="MDU0356079.1"/>
    </source>
</evidence>
<sequence length="369" mass="40013">MTVILLLLIVTLTTLYTGRNQSFEHQIMLNNQNYRMAQIAADNGLQKQIAALLVTKGNGLQAVTSLQSEKNSYEANAASKLMNTSYGERLFITLDSVGKSADELATVTLTEHILVYPVLQNIPVAPLMVKGGMGSLGSLEIVTNVNGLGVGGALSIWSDKAVLLPKVGSMTCKPVDYHNAECDVKFISNDQYKGADILDNAGSFPDNLFGYLFNTPVSGIEQFKAQANFQYEDCELLNSHSVGLIWVQGDCVIDTAGQVGTSAVPVVLVVEDGNVVFADNVRFYGLLLSYQTMNATQEHFIDMNIGSAINGALLSNHKLGQLDSMLRIVYDQTILTRLTGQTTLQRLAKVPKVVGEIFECTLIRVKGLP</sequence>
<comment type="caution">
    <text evidence="1">The sequence shown here is derived from an EMBL/GenBank/DDBJ whole genome shotgun (WGS) entry which is preliminary data.</text>
</comment>
<dbReference type="RefSeq" id="WP_316027587.1">
    <property type="nucleotide sequence ID" value="NZ_JAWDIO010000002.1"/>
</dbReference>
<name>A0ABU3T1C6_9ALTE</name>
<dbReference type="EMBL" id="JAWDIO010000002">
    <property type="protein sequence ID" value="MDU0356079.1"/>
    <property type="molecule type" value="Genomic_DNA"/>
</dbReference>
<keyword evidence="2" id="KW-1185">Reference proteome</keyword>
<gene>
    <name evidence="1" type="ORF">RS130_21240</name>
</gene>
<organism evidence="1 2">
    <name type="scientific">Paraglaciecola aquimarina</name>
    <dbReference type="NCBI Taxonomy" id="1235557"/>
    <lineage>
        <taxon>Bacteria</taxon>
        <taxon>Pseudomonadati</taxon>
        <taxon>Pseudomonadota</taxon>
        <taxon>Gammaproteobacteria</taxon>
        <taxon>Alteromonadales</taxon>
        <taxon>Alteromonadaceae</taxon>
        <taxon>Paraglaciecola</taxon>
    </lineage>
</organism>
<dbReference type="Proteomes" id="UP001247805">
    <property type="component" value="Unassembled WGS sequence"/>
</dbReference>
<accession>A0ABU3T1C6</accession>
<evidence type="ECO:0000313" key="2">
    <source>
        <dbReference type="Proteomes" id="UP001247805"/>
    </source>
</evidence>